<feature type="non-terminal residue" evidence="1">
    <location>
        <position position="1"/>
    </location>
</feature>
<evidence type="ECO:0000313" key="1">
    <source>
        <dbReference type="EMBL" id="CAG7786285.1"/>
    </source>
</evidence>
<keyword evidence="2" id="KW-1185">Reference proteome</keyword>
<dbReference type="Proteomes" id="UP000708208">
    <property type="component" value="Unassembled WGS sequence"/>
</dbReference>
<reference evidence="1" key="1">
    <citation type="submission" date="2021-06" db="EMBL/GenBank/DDBJ databases">
        <authorList>
            <person name="Hodson N. C."/>
            <person name="Mongue J. A."/>
            <person name="Jaron S. K."/>
        </authorList>
    </citation>
    <scope>NUCLEOTIDE SEQUENCE</scope>
</reference>
<gene>
    <name evidence="1" type="ORF">AFUS01_LOCUS24859</name>
</gene>
<organism evidence="1 2">
    <name type="scientific">Allacma fusca</name>
    <dbReference type="NCBI Taxonomy" id="39272"/>
    <lineage>
        <taxon>Eukaryota</taxon>
        <taxon>Metazoa</taxon>
        <taxon>Ecdysozoa</taxon>
        <taxon>Arthropoda</taxon>
        <taxon>Hexapoda</taxon>
        <taxon>Collembola</taxon>
        <taxon>Symphypleona</taxon>
        <taxon>Sminthuridae</taxon>
        <taxon>Allacma</taxon>
    </lineage>
</organism>
<dbReference type="CDD" id="cd23992">
    <property type="entry name" value="PBP_GOBP"/>
    <property type="match status" value="1"/>
</dbReference>
<name>A0A8J2KGI3_9HEXA</name>
<proteinExistence type="predicted"/>
<accession>A0A8J2KGI3</accession>
<dbReference type="EMBL" id="CAJVCH010314418">
    <property type="protein sequence ID" value="CAG7786285.1"/>
    <property type="molecule type" value="Genomic_DNA"/>
</dbReference>
<dbReference type="AlphaFoldDB" id="A0A8J2KGI3"/>
<evidence type="ECO:0000313" key="2">
    <source>
        <dbReference type="Proteomes" id="UP000708208"/>
    </source>
</evidence>
<protein>
    <submittedName>
        <fullName evidence="1">Uncharacterized protein</fullName>
    </submittedName>
</protein>
<sequence>MQDQLRLLFGTVLFGTFFGISFGEIQCQGKDVKLNETQSEQVKECLGYHGTTSIWKLPTKDFPCFGTCIFKVRGFLTEDGEEILKDKMVTHFTTVVHIEESKTLLEKLLKCADEHGKNL</sequence>
<comment type="caution">
    <text evidence="1">The sequence shown here is derived from an EMBL/GenBank/DDBJ whole genome shotgun (WGS) entry which is preliminary data.</text>
</comment>